<keyword evidence="2" id="KW-1185">Reference proteome</keyword>
<organism evidence="1 2">
    <name type="scientific">Paspalum notatum var. saurae</name>
    <dbReference type="NCBI Taxonomy" id="547442"/>
    <lineage>
        <taxon>Eukaryota</taxon>
        <taxon>Viridiplantae</taxon>
        <taxon>Streptophyta</taxon>
        <taxon>Embryophyta</taxon>
        <taxon>Tracheophyta</taxon>
        <taxon>Spermatophyta</taxon>
        <taxon>Magnoliopsida</taxon>
        <taxon>Liliopsida</taxon>
        <taxon>Poales</taxon>
        <taxon>Poaceae</taxon>
        <taxon>PACMAD clade</taxon>
        <taxon>Panicoideae</taxon>
        <taxon>Andropogonodae</taxon>
        <taxon>Paspaleae</taxon>
        <taxon>Paspalinae</taxon>
        <taxon>Paspalum</taxon>
    </lineage>
</organism>
<evidence type="ECO:0000313" key="2">
    <source>
        <dbReference type="Proteomes" id="UP001341281"/>
    </source>
</evidence>
<dbReference type="Proteomes" id="UP001341281">
    <property type="component" value="Chromosome 02"/>
</dbReference>
<reference evidence="1 2" key="1">
    <citation type="submission" date="2024-02" db="EMBL/GenBank/DDBJ databases">
        <title>High-quality chromosome-scale genome assembly of Pensacola bahiagrass (Paspalum notatum Flugge var. saurae).</title>
        <authorList>
            <person name="Vega J.M."/>
            <person name="Podio M."/>
            <person name="Orjuela J."/>
            <person name="Siena L.A."/>
            <person name="Pessino S.C."/>
            <person name="Combes M.C."/>
            <person name="Mariac C."/>
            <person name="Albertini E."/>
            <person name="Pupilli F."/>
            <person name="Ortiz J.P.A."/>
            <person name="Leblanc O."/>
        </authorList>
    </citation>
    <scope>NUCLEOTIDE SEQUENCE [LARGE SCALE GENOMIC DNA]</scope>
    <source>
        <strain evidence="1">R1</strain>
        <tissue evidence="1">Leaf</tissue>
    </source>
</reference>
<dbReference type="AlphaFoldDB" id="A0AAQ3WEZ5"/>
<protein>
    <submittedName>
        <fullName evidence="1">Uncharacterized protein</fullName>
    </submittedName>
</protein>
<proteinExistence type="predicted"/>
<feature type="non-terminal residue" evidence="1">
    <location>
        <position position="74"/>
    </location>
</feature>
<gene>
    <name evidence="1" type="ORF">U9M48_009319</name>
</gene>
<accession>A0AAQ3WEZ5</accession>
<evidence type="ECO:0000313" key="1">
    <source>
        <dbReference type="EMBL" id="WVZ59126.1"/>
    </source>
</evidence>
<name>A0AAQ3WEZ5_PASNO</name>
<dbReference type="EMBL" id="CP144746">
    <property type="protein sequence ID" value="WVZ59126.1"/>
    <property type="molecule type" value="Genomic_DNA"/>
</dbReference>
<sequence length="74" mass="8290">PSPDVMSISSYQTGTRFINDRTRRALSAYFSLLSIQTNQSKAASLCPRSNAKFRDTSYKMCLNKNLEKIAAPNN</sequence>